<organism evidence="7 8">
    <name type="scientific">Tetracentron sinense</name>
    <name type="common">Spur-leaf</name>
    <dbReference type="NCBI Taxonomy" id="13715"/>
    <lineage>
        <taxon>Eukaryota</taxon>
        <taxon>Viridiplantae</taxon>
        <taxon>Streptophyta</taxon>
        <taxon>Embryophyta</taxon>
        <taxon>Tracheophyta</taxon>
        <taxon>Spermatophyta</taxon>
        <taxon>Magnoliopsida</taxon>
        <taxon>Trochodendrales</taxon>
        <taxon>Trochodendraceae</taxon>
        <taxon>Tetracentron</taxon>
    </lineage>
</organism>
<dbReference type="PANTHER" id="PTHR31413">
    <property type="entry name" value="AFP HOMOLOG 2"/>
    <property type="match status" value="1"/>
</dbReference>
<name>A0A835DG53_TETSI</name>
<reference evidence="7 8" key="1">
    <citation type="submission" date="2020-04" db="EMBL/GenBank/DDBJ databases">
        <title>Plant Genome Project.</title>
        <authorList>
            <person name="Zhang R.-G."/>
        </authorList>
    </citation>
    <scope>NUCLEOTIDE SEQUENCE [LARGE SCALE GENOMIC DNA]</scope>
    <source>
        <strain evidence="7">YNK0</strain>
        <tissue evidence="7">Leaf</tissue>
    </source>
</reference>
<feature type="compositionally biased region" description="Low complexity" evidence="5">
    <location>
        <begin position="297"/>
        <end position="342"/>
    </location>
</feature>
<dbReference type="OrthoDB" id="667358at2759"/>
<dbReference type="OMA" id="AMPCWAP"/>
<dbReference type="PANTHER" id="PTHR31413:SF15">
    <property type="entry name" value="NINJA-FAMILY PROTEIN"/>
    <property type="match status" value="1"/>
</dbReference>
<dbReference type="AlphaFoldDB" id="A0A835DG53"/>
<feature type="compositionally biased region" description="Polar residues" evidence="5">
    <location>
        <begin position="418"/>
        <end position="442"/>
    </location>
</feature>
<evidence type="ECO:0000259" key="6">
    <source>
        <dbReference type="Pfam" id="PF16135"/>
    </source>
</evidence>
<protein>
    <recommendedName>
        <fullName evidence="4">Ninja-family protein</fullName>
    </recommendedName>
    <alternativeName>
        <fullName evidence="4">ABI-binding protein</fullName>
    </alternativeName>
</protein>
<gene>
    <name evidence="7" type="ORF">HHK36_013085</name>
</gene>
<evidence type="ECO:0000256" key="4">
    <source>
        <dbReference type="RuleBase" id="RU369029"/>
    </source>
</evidence>
<comment type="function">
    <text evidence="4">Acts as a negative regulator of abscisic acid (ABA) response.</text>
</comment>
<dbReference type="Proteomes" id="UP000655225">
    <property type="component" value="Unassembled WGS sequence"/>
</dbReference>
<dbReference type="GO" id="GO:0045892">
    <property type="term" value="P:negative regulation of DNA-templated transcription"/>
    <property type="evidence" value="ECO:0007669"/>
    <property type="project" value="TreeGrafter"/>
</dbReference>
<keyword evidence="8" id="KW-1185">Reference proteome</keyword>
<feature type="compositionally biased region" description="Polar residues" evidence="5">
    <location>
        <begin position="343"/>
        <end position="354"/>
    </location>
</feature>
<feature type="region of interest" description="Disordered" evidence="5">
    <location>
        <begin position="381"/>
        <end position="442"/>
    </location>
</feature>
<dbReference type="GO" id="GO:0007165">
    <property type="term" value="P:signal transduction"/>
    <property type="evidence" value="ECO:0007669"/>
    <property type="project" value="InterPro"/>
</dbReference>
<keyword evidence="3 4" id="KW-0539">Nucleus</keyword>
<evidence type="ECO:0000256" key="3">
    <source>
        <dbReference type="ARBA" id="ARBA00023242"/>
    </source>
</evidence>
<comment type="subcellular location">
    <subcellularLocation>
        <location evidence="1 4">Nucleus</location>
    </subcellularLocation>
</comment>
<evidence type="ECO:0000313" key="7">
    <source>
        <dbReference type="EMBL" id="KAF8402133.1"/>
    </source>
</evidence>
<dbReference type="GO" id="GO:0005634">
    <property type="term" value="C:nucleus"/>
    <property type="evidence" value="ECO:0007669"/>
    <property type="project" value="UniProtKB-SubCell"/>
</dbReference>
<dbReference type="InterPro" id="IPR031307">
    <property type="entry name" value="Ninja_fam"/>
</dbReference>
<feature type="domain" description="Tify" evidence="6">
    <location>
        <begin position="458"/>
        <end position="492"/>
    </location>
</feature>
<dbReference type="InterPro" id="IPR032308">
    <property type="entry name" value="TDBD"/>
</dbReference>
<comment type="similarity">
    <text evidence="2 4">Belongs to the Ninja family.</text>
</comment>
<sequence length="499" mass="54501">MADGYSMVEVSGLEVEEEEVELSLGLSIGRSFRKSEKLKIIQQKLVSSPSTMNRKACQSDTDLRGNDQSFCRSNVSPVVGAGEEKDRSRGGEFLDPLWKREIHAMRRQEARKKTEQKKVVCRGRNGVYLNGGIPIRTVSMGDKMWLEAQEFQSRVRDREMKENEANRSERISKKVKAENGDTEQQNGGMKVNHNQTLKKNIGSNPSAFPSPPFPVGPIQFPFSPVQYVPFANGFTYPYAMPCWAPPAGPAGDYKNVFQPVACRTFRPFRQNSNHSLVTNCNLGQTCSNCDGVKQGKSSPAWSESRGSSSSSVSDYQSGSQQGGSSSSDTRSHSSRSSSEQSQLHASIVSNTQGQPEYTVSSLPIESTQGIGEVTNYTDKVVSSSITQSTPRKTEDESISVTENPPPHPLKEAKGDGNKPQSQPLRTQSLPQMPCVSTTGNGPNGKTITGFLYRYTKTEVSIVCVCHGSSFSPAEFVQHAGGTDISHPLRHITVVPSAFG</sequence>
<evidence type="ECO:0000256" key="5">
    <source>
        <dbReference type="SAM" id="MobiDB-lite"/>
    </source>
</evidence>
<comment type="caution">
    <text evidence="7">The sequence shown here is derived from an EMBL/GenBank/DDBJ whole genome shotgun (WGS) entry which is preliminary data.</text>
</comment>
<proteinExistence type="inferred from homology"/>
<dbReference type="Pfam" id="PF16135">
    <property type="entry name" value="TDBD"/>
    <property type="match status" value="1"/>
</dbReference>
<feature type="compositionally biased region" description="Polar residues" evidence="5">
    <location>
        <begin position="381"/>
        <end position="390"/>
    </location>
</feature>
<evidence type="ECO:0000256" key="2">
    <source>
        <dbReference type="ARBA" id="ARBA00006081"/>
    </source>
</evidence>
<dbReference type="EMBL" id="JABCRI010000008">
    <property type="protein sequence ID" value="KAF8402133.1"/>
    <property type="molecule type" value="Genomic_DNA"/>
</dbReference>
<accession>A0A835DG53</accession>
<evidence type="ECO:0000256" key="1">
    <source>
        <dbReference type="ARBA" id="ARBA00004123"/>
    </source>
</evidence>
<evidence type="ECO:0000313" key="8">
    <source>
        <dbReference type="Proteomes" id="UP000655225"/>
    </source>
</evidence>
<feature type="region of interest" description="Disordered" evidence="5">
    <location>
        <begin position="293"/>
        <end position="354"/>
    </location>
</feature>